<proteinExistence type="inferred from homology"/>
<keyword evidence="8" id="KW-0539">Nucleus</keyword>
<dbReference type="InParanoid" id="Q75CY8"/>
<dbReference type="STRING" id="284811.Q75CY8"/>
<dbReference type="Proteomes" id="UP000000591">
    <property type="component" value="Chromosome II"/>
</dbReference>
<keyword evidence="4" id="KW-0690">Ribosome biogenesis</keyword>
<reference evidence="13" key="2">
    <citation type="journal article" date="2013" name="G3 (Bethesda)">
        <title>Genomes of Ashbya fungi isolated from insects reveal four mating-type loci, numerous translocations, lack of transposons, and distinct gene duplications.</title>
        <authorList>
            <person name="Dietrich F.S."/>
            <person name="Voegeli S."/>
            <person name="Kuo S."/>
            <person name="Philippsen P."/>
        </authorList>
    </citation>
    <scope>GENOME REANNOTATION</scope>
    <source>
        <strain evidence="13">ATCC 10895 / CBS 109.51 / FGSC 9923 / NRRL Y-1056</strain>
    </source>
</reference>
<dbReference type="FunCoup" id="Q75CY8">
    <property type="interactions" value="461"/>
</dbReference>
<reference evidence="12 13" key="1">
    <citation type="journal article" date="2004" name="Science">
        <title>The Ashbya gossypii genome as a tool for mapping the ancient Saccharomyces cerevisiae genome.</title>
        <authorList>
            <person name="Dietrich F.S."/>
            <person name="Voegeli S."/>
            <person name="Brachat S."/>
            <person name="Lerch A."/>
            <person name="Gates K."/>
            <person name="Steiner S."/>
            <person name="Mohr C."/>
            <person name="Pohlmann R."/>
            <person name="Luedi P."/>
            <person name="Choi S."/>
            <person name="Wing R.A."/>
            <person name="Flavier A."/>
            <person name="Gaffney T.D."/>
            <person name="Philippsen P."/>
        </authorList>
    </citation>
    <scope>NUCLEOTIDE SEQUENCE [LARGE SCALE GENOMIC DNA]</scope>
    <source>
        <strain evidence="13">ATCC 10895 / CBS 109.51 / FGSC 9923 / NRRL Y-1056</strain>
    </source>
</reference>
<organism evidence="12 13">
    <name type="scientific">Eremothecium gossypii (strain ATCC 10895 / CBS 109.51 / FGSC 9923 / NRRL Y-1056)</name>
    <name type="common">Yeast</name>
    <name type="synonym">Ashbya gossypii</name>
    <dbReference type="NCBI Taxonomy" id="284811"/>
    <lineage>
        <taxon>Eukaryota</taxon>
        <taxon>Fungi</taxon>
        <taxon>Dikarya</taxon>
        <taxon>Ascomycota</taxon>
        <taxon>Saccharomycotina</taxon>
        <taxon>Saccharomycetes</taxon>
        <taxon>Saccharomycetales</taxon>
        <taxon>Saccharomycetaceae</taxon>
        <taxon>Eremothecium</taxon>
    </lineage>
</organism>
<dbReference type="InterPro" id="IPR051879">
    <property type="entry name" value="C2H2-ZF_Maturation_Protein"/>
</dbReference>
<dbReference type="GO" id="GO:0000055">
    <property type="term" value="P:ribosomal large subunit export from nucleus"/>
    <property type="evidence" value="ECO:0007669"/>
    <property type="project" value="EnsemblFungi"/>
</dbReference>
<accession>Q75CY8</accession>
<dbReference type="PANTHER" id="PTHR46095:SF1">
    <property type="entry name" value="ZINC FINGER PROTEIN 593"/>
    <property type="match status" value="1"/>
</dbReference>
<dbReference type="EMBL" id="AE016815">
    <property type="protein sequence ID" value="AAS51007.1"/>
    <property type="molecule type" value="Genomic_DNA"/>
</dbReference>
<dbReference type="GeneID" id="4619293"/>
<evidence type="ECO:0000256" key="5">
    <source>
        <dbReference type="ARBA" id="ARBA00022723"/>
    </source>
</evidence>
<evidence type="ECO:0000256" key="10">
    <source>
        <dbReference type="PROSITE-ProRule" id="PRU00042"/>
    </source>
</evidence>
<dbReference type="GO" id="GO:0005634">
    <property type="term" value="C:nucleus"/>
    <property type="evidence" value="ECO:0007669"/>
    <property type="project" value="UniProtKB-SubCell"/>
</dbReference>
<dbReference type="GO" id="GO:0043023">
    <property type="term" value="F:ribosomal large subunit binding"/>
    <property type="evidence" value="ECO:0007669"/>
    <property type="project" value="EnsemblFungi"/>
</dbReference>
<comment type="similarity">
    <text evidence="9">Belongs to the ZNF593/BUD20 C2H2-type zinc-finger protein family.</text>
</comment>
<dbReference type="InterPro" id="IPR013087">
    <property type="entry name" value="Znf_C2H2_type"/>
</dbReference>
<comment type="subcellular location">
    <subcellularLocation>
        <location evidence="2">Cytoplasm</location>
    </subcellularLocation>
    <subcellularLocation>
        <location evidence="1">Nucleus</location>
    </subcellularLocation>
</comment>
<evidence type="ECO:0000259" key="11">
    <source>
        <dbReference type="PROSITE" id="PS50157"/>
    </source>
</evidence>
<name>Q75CY8_EREGS</name>
<keyword evidence="6 10" id="KW-0863">Zinc-finger</keyword>
<dbReference type="GO" id="GO:0005737">
    <property type="term" value="C:cytoplasm"/>
    <property type="evidence" value="ECO:0007669"/>
    <property type="project" value="UniProtKB-SubCell"/>
</dbReference>
<evidence type="ECO:0000313" key="12">
    <source>
        <dbReference type="EMBL" id="AAS51007.1"/>
    </source>
</evidence>
<dbReference type="Pfam" id="PF12171">
    <property type="entry name" value="zf-C2H2_jaz"/>
    <property type="match status" value="1"/>
</dbReference>
<gene>
    <name evidence="12" type="ORF">AGOS_ABR234C</name>
</gene>
<dbReference type="GO" id="GO:0003676">
    <property type="term" value="F:nucleic acid binding"/>
    <property type="evidence" value="ECO:0007669"/>
    <property type="project" value="InterPro"/>
</dbReference>
<evidence type="ECO:0000256" key="1">
    <source>
        <dbReference type="ARBA" id="ARBA00004123"/>
    </source>
</evidence>
<dbReference type="OrthoDB" id="24683at2759"/>
<evidence type="ECO:0000256" key="2">
    <source>
        <dbReference type="ARBA" id="ARBA00004496"/>
    </source>
</evidence>
<dbReference type="KEGG" id="ago:AGOS_ABR234C"/>
<dbReference type="PROSITE" id="PS50157">
    <property type="entry name" value="ZINC_FINGER_C2H2_2"/>
    <property type="match status" value="1"/>
</dbReference>
<protein>
    <submittedName>
        <fullName evidence="12">ABR234Cp</fullName>
    </submittedName>
</protein>
<dbReference type="FunFam" id="3.30.160.60:FF:000299">
    <property type="entry name" value="Zinc finger protein 593"/>
    <property type="match status" value="1"/>
</dbReference>
<sequence>MPRQYSKDARTRNGEMGRYSVKRYKTKRRTKDLDLIFEDLASEQRVNALLKQPLDETKPGLGQHYCIHCAKYFETPAALKTHLKGKVHKRRVKELRGVPYTQEVANAAAGTDVGRFMARVEQIKTSVGPQKERNEAALAAQLETALENAATREAPLPHCASAEAGFMADGEVEMN</sequence>
<dbReference type="PROSITE" id="PS00028">
    <property type="entry name" value="ZINC_FINGER_C2H2_1"/>
    <property type="match status" value="1"/>
</dbReference>
<dbReference type="InterPro" id="IPR003604">
    <property type="entry name" value="Matrin/U1-like-C_Znf_C2H2"/>
</dbReference>
<dbReference type="InterPro" id="IPR022755">
    <property type="entry name" value="Znf_C2H2_jaz"/>
</dbReference>
<keyword evidence="13" id="KW-1185">Reference proteome</keyword>
<evidence type="ECO:0000256" key="4">
    <source>
        <dbReference type="ARBA" id="ARBA00022517"/>
    </source>
</evidence>
<dbReference type="GO" id="GO:0008270">
    <property type="term" value="F:zinc ion binding"/>
    <property type="evidence" value="ECO:0007669"/>
    <property type="project" value="UniProtKB-KW"/>
</dbReference>
<evidence type="ECO:0000256" key="9">
    <source>
        <dbReference type="ARBA" id="ARBA00038064"/>
    </source>
</evidence>
<keyword evidence="3" id="KW-0963">Cytoplasm</keyword>
<evidence type="ECO:0000256" key="8">
    <source>
        <dbReference type="ARBA" id="ARBA00023242"/>
    </source>
</evidence>
<evidence type="ECO:0000256" key="3">
    <source>
        <dbReference type="ARBA" id="ARBA00022490"/>
    </source>
</evidence>
<dbReference type="RefSeq" id="NP_983183.1">
    <property type="nucleotide sequence ID" value="NM_208536.1"/>
</dbReference>
<dbReference type="AlphaFoldDB" id="Q75CY8"/>
<feature type="domain" description="C2H2-type" evidence="11">
    <location>
        <begin position="64"/>
        <end position="93"/>
    </location>
</feature>
<dbReference type="OMA" id="FMARVEQ"/>
<dbReference type="HOGENOM" id="CLU_117291_0_0_1"/>
<dbReference type="GO" id="GO:0030687">
    <property type="term" value="C:preribosome, large subunit precursor"/>
    <property type="evidence" value="ECO:0007669"/>
    <property type="project" value="EnsemblFungi"/>
</dbReference>
<evidence type="ECO:0000256" key="6">
    <source>
        <dbReference type="ARBA" id="ARBA00022771"/>
    </source>
</evidence>
<keyword evidence="7" id="KW-0862">Zinc</keyword>
<evidence type="ECO:0000256" key="7">
    <source>
        <dbReference type="ARBA" id="ARBA00022833"/>
    </source>
</evidence>
<dbReference type="PANTHER" id="PTHR46095">
    <property type="entry name" value="ZINC FINGER PROTEIN 593"/>
    <property type="match status" value="1"/>
</dbReference>
<dbReference type="SMART" id="SM00451">
    <property type="entry name" value="ZnF_U1"/>
    <property type="match status" value="1"/>
</dbReference>
<dbReference type="Gene3D" id="3.30.160.60">
    <property type="entry name" value="Classic Zinc Finger"/>
    <property type="match status" value="1"/>
</dbReference>
<dbReference type="InterPro" id="IPR036236">
    <property type="entry name" value="Znf_C2H2_sf"/>
</dbReference>
<evidence type="ECO:0000313" key="13">
    <source>
        <dbReference type="Proteomes" id="UP000000591"/>
    </source>
</evidence>
<dbReference type="SUPFAM" id="SSF57667">
    <property type="entry name" value="beta-beta-alpha zinc fingers"/>
    <property type="match status" value="1"/>
</dbReference>
<dbReference type="eggNOG" id="KOG3408">
    <property type="taxonomic scope" value="Eukaryota"/>
</dbReference>
<keyword evidence="5" id="KW-0479">Metal-binding</keyword>